<dbReference type="GeneID" id="55001816"/>
<organism evidence="1 2">
    <name type="scientific">Synechococcus phage S-T4</name>
    <dbReference type="NCBI Taxonomy" id="2268578"/>
    <lineage>
        <taxon>Viruses</taxon>
        <taxon>Duplodnaviria</taxon>
        <taxon>Heunggongvirae</taxon>
        <taxon>Uroviricota</taxon>
        <taxon>Caudoviricetes</taxon>
        <taxon>Pantevenvirales</taxon>
        <taxon>Kyanoviridae</taxon>
        <taxon>Tamkungvirus</taxon>
        <taxon>Tamkungvirus ST4</taxon>
    </lineage>
</organism>
<protein>
    <submittedName>
        <fullName evidence="1">Uncharacterized protein</fullName>
    </submittedName>
</protein>
<reference evidence="2" key="1">
    <citation type="submission" date="2018-05" db="EMBL/GenBank/DDBJ databases">
        <authorList>
            <person name="You S."/>
        </authorList>
    </citation>
    <scope>NUCLEOTIDE SEQUENCE [LARGE SCALE GENOMIC DNA]</scope>
</reference>
<evidence type="ECO:0000313" key="2">
    <source>
        <dbReference type="Proteomes" id="UP000257648"/>
    </source>
</evidence>
<dbReference type="RefSeq" id="YP_009810794.1">
    <property type="nucleotide sequence ID" value="NC_048049.1"/>
</dbReference>
<name>A0A385EGS0_9CAUD</name>
<keyword evidence="2" id="KW-1185">Reference proteome</keyword>
<evidence type="ECO:0000313" key="1">
    <source>
        <dbReference type="EMBL" id="AXQ70435.1"/>
    </source>
</evidence>
<sequence>MAGSFNSFTTGKLHVGAIPSQAISGLTFSSLIPGLFTSSGPAYFGACPGLGVDIGTVNIGPKLPAPGIASLNVLGAPVAAQLTGITNVLGSLNVSGIATKAGADVKASVSTVAGAVVKAASEAQAANNATAGNITCSTITASFGAFSGVAAPFKQFDIPHPTRGEGWRLAHAALEGPEMGVYYRGKTKEKSIELPHYWTGLVHEDSITVQLTPIGKACSTLHVKKIENNVVYVGHQAQDLEYYYIIHGERKDLDDLIIEYRGESTSDFKKSAIKVKRSGETIIDNRHGNPEPLVLN</sequence>
<dbReference type="Proteomes" id="UP000257648">
    <property type="component" value="Segment"/>
</dbReference>
<accession>A0A385EGS0</accession>
<dbReference type="KEGG" id="vg:55001816"/>
<dbReference type="EMBL" id="MH412654">
    <property type="protein sequence ID" value="AXQ70435.1"/>
    <property type="molecule type" value="Genomic_DNA"/>
</dbReference>
<proteinExistence type="predicted"/>